<name>A0A084QC87_STAC4</name>
<dbReference type="PANTHER" id="PTHR20913:SF7">
    <property type="entry name" value="RE60063P"/>
    <property type="match status" value="1"/>
</dbReference>
<dbReference type="Proteomes" id="UP000028524">
    <property type="component" value="Unassembled WGS sequence"/>
</dbReference>
<gene>
    <name evidence="4" type="ORF">S40285_03992</name>
</gene>
<dbReference type="STRING" id="1283841.A0A084QC87"/>
<dbReference type="EMBL" id="KL660849">
    <property type="protein sequence ID" value="KFA61572.1"/>
    <property type="molecule type" value="Genomic_DNA"/>
</dbReference>
<organism evidence="4 5">
    <name type="scientific">Stachybotrys chlorohalonatus (strain IBT 40285)</name>
    <dbReference type="NCBI Taxonomy" id="1283841"/>
    <lineage>
        <taxon>Eukaryota</taxon>
        <taxon>Fungi</taxon>
        <taxon>Dikarya</taxon>
        <taxon>Ascomycota</taxon>
        <taxon>Pezizomycotina</taxon>
        <taxon>Sordariomycetes</taxon>
        <taxon>Hypocreomycetidae</taxon>
        <taxon>Hypocreales</taxon>
        <taxon>Stachybotryaceae</taxon>
        <taxon>Stachybotrys</taxon>
    </lineage>
</organism>
<dbReference type="PANTHER" id="PTHR20913">
    <property type="entry name" value="TBC1 DOMAIN FAMILY MEMBER 20/GTPASE"/>
    <property type="match status" value="1"/>
</dbReference>
<reference evidence="4 5" key="1">
    <citation type="journal article" date="2014" name="BMC Genomics">
        <title>Comparative genome sequencing reveals chemotype-specific gene clusters in the toxigenic black mold Stachybotrys.</title>
        <authorList>
            <person name="Semeiks J."/>
            <person name="Borek D."/>
            <person name="Otwinowski Z."/>
            <person name="Grishin N.V."/>
        </authorList>
    </citation>
    <scope>NUCLEOTIDE SEQUENCE [LARGE SCALE GENOMIC DNA]</scope>
    <source>
        <strain evidence="4 5">IBT 40285</strain>
    </source>
</reference>
<evidence type="ECO:0000259" key="3">
    <source>
        <dbReference type="PROSITE" id="PS50086"/>
    </source>
</evidence>
<dbReference type="HOGENOM" id="CLU_039465_0_1_1"/>
<dbReference type="InterPro" id="IPR035969">
    <property type="entry name" value="Rab-GAP_TBC_sf"/>
</dbReference>
<dbReference type="OMA" id="VYMFAQI"/>
<keyword evidence="5" id="KW-1185">Reference proteome</keyword>
<sequence length="395" mass="45070">MEMDHSQHSQSTLSEKQALEETDIASQKASEIFEACKWRDTTRLRLLAESPGGFLADECRRVAWPILLGVTPSATADAGVATDDGWKKLPRHKDEEQVQLDVNRAFIYYPNDQSSAQIDQRKTELSNLIVEVLRRYPYLCYFQGYHDICQVFLLVLGPAHSLPAVARLSILRIRDFMLPTLGPTTSQLRLLPDILAKADPELRRHIAGVEPFYALAGTLTMYAHNIEGYRDIARMFDVFLAREPVFSIYVFAQIVLNRREEVLEVDDSDILQVILSKVPSNLDLDALIAQAASLFNRYPPESLYSWRYISSSSALKTARHVEAFSNQTVDDGHVYFIRQIKDIRWLETQDKIKRTVWVYRRPVRAIGIAIAVGMLAIYLRRHPATVHSILSRVAR</sequence>
<dbReference type="OrthoDB" id="206700at2759"/>
<proteinExistence type="predicted"/>
<keyword evidence="1" id="KW-0343">GTPase activation</keyword>
<feature type="domain" description="Rab-GAP TBC" evidence="3">
    <location>
        <begin position="54"/>
        <end position="243"/>
    </location>
</feature>
<dbReference type="GO" id="GO:0006888">
    <property type="term" value="P:endoplasmic reticulum to Golgi vesicle-mediated transport"/>
    <property type="evidence" value="ECO:0007669"/>
    <property type="project" value="TreeGrafter"/>
</dbReference>
<evidence type="ECO:0000313" key="5">
    <source>
        <dbReference type="Proteomes" id="UP000028524"/>
    </source>
</evidence>
<dbReference type="FunFam" id="1.10.472.80:FF:000060">
    <property type="entry name" value="TBC domain protein, putative"/>
    <property type="match status" value="1"/>
</dbReference>
<dbReference type="InParanoid" id="A0A084QC87"/>
<dbReference type="FunCoup" id="A0A084QC87">
    <property type="interactions" value="64"/>
</dbReference>
<dbReference type="InterPro" id="IPR000195">
    <property type="entry name" value="Rab-GAP-TBC_dom"/>
</dbReference>
<dbReference type="AlphaFoldDB" id="A0A084QC87"/>
<evidence type="ECO:0000256" key="1">
    <source>
        <dbReference type="ARBA" id="ARBA00022468"/>
    </source>
</evidence>
<dbReference type="GO" id="GO:0005789">
    <property type="term" value="C:endoplasmic reticulum membrane"/>
    <property type="evidence" value="ECO:0007669"/>
    <property type="project" value="TreeGrafter"/>
</dbReference>
<protein>
    <recommendedName>
        <fullName evidence="3">Rab-GAP TBC domain-containing protein</fullName>
    </recommendedName>
</protein>
<dbReference type="InterPro" id="IPR045913">
    <property type="entry name" value="TBC20/Gyp8-like"/>
</dbReference>
<evidence type="ECO:0000313" key="4">
    <source>
        <dbReference type="EMBL" id="KFA61572.1"/>
    </source>
</evidence>
<dbReference type="Gene3D" id="1.10.472.80">
    <property type="entry name" value="Ypt/Rab-GAP domain of gyp1p, domain 3"/>
    <property type="match status" value="1"/>
</dbReference>
<dbReference type="FunFam" id="1.10.8.1310:FF:000001">
    <property type="entry name" value="TBC1 domain family, member 20"/>
    <property type="match status" value="1"/>
</dbReference>
<dbReference type="SMART" id="SM00164">
    <property type="entry name" value="TBC"/>
    <property type="match status" value="1"/>
</dbReference>
<dbReference type="PROSITE" id="PS50086">
    <property type="entry name" value="TBC_RABGAP"/>
    <property type="match status" value="1"/>
</dbReference>
<accession>A0A084QC87</accession>
<evidence type="ECO:0000256" key="2">
    <source>
        <dbReference type="SAM" id="MobiDB-lite"/>
    </source>
</evidence>
<dbReference type="Pfam" id="PF00566">
    <property type="entry name" value="RabGAP-TBC"/>
    <property type="match status" value="1"/>
</dbReference>
<dbReference type="SUPFAM" id="SSF47923">
    <property type="entry name" value="Ypt/Rab-GAP domain of gyp1p"/>
    <property type="match status" value="2"/>
</dbReference>
<dbReference type="Gene3D" id="1.10.8.1310">
    <property type="match status" value="1"/>
</dbReference>
<feature type="region of interest" description="Disordered" evidence="2">
    <location>
        <begin position="1"/>
        <end position="21"/>
    </location>
</feature>
<dbReference type="GO" id="GO:0005096">
    <property type="term" value="F:GTPase activator activity"/>
    <property type="evidence" value="ECO:0007669"/>
    <property type="project" value="UniProtKB-KW"/>
</dbReference>